<dbReference type="Proteomes" id="UP000326877">
    <property type="component" value="Unassembled WGS sequence"/>
</dbReference>
<name>A0A5N7CN39_PETAA</name>
<dbReference type="EMBL" id="ML735218">
    <property type="protein sequence ID" value="KAE8395574.1"/>
    <property type="molecule type" value="Genomic_DNA"/>
</dbReference>
<organism evidence="1">
    <name type="scientific">Petromyces alliaceus</name>
    <name type="common">Aspergillus alliaceus</name>
    <dbReference type="NCBI Taxonomy" id="209559"/>
    <lineage>
        <taxon>Eukaryota</taxon>
        <taxon>Fungi</taxon>
        <taxon>Dikarya</taxon>
        <taxon>Ascomycota</taxon>
        <taxon>Pezizomycotina</taxon>
        <taxon>Eurotiomycetes</taxon>
        <taxon>Eurotiomycetidae</taxon>
        <taxon>Eurotiales</taxon>
        <taxon>Aspergillaceae</taxon>
        <taxon>Aspergillus</taxon>
        <taxon>Aspergillus subgen. Circumdati</taxon>
    </lineage>
</organism>
<evidence type="ECO:0000313" key="1">
    <source>
        <dbReference type="EMBL" id="KAE8395574.1"/>
    </source>
</evidence>
<gene>
    <name evidence="1" type="ORF">BDV23DRAFT_178625</name>
</gene>
<accession>A0A5N7CN39</accession>
<protein>
    <submittedName>
        <fullName evidence="1">Uncharacterized protein</fullName>
    </submittedName>
</protein>
<reference evidence="1" key="1">
    <citation type="submission" date="2019-04" db="EMBL/GenBank/DDBJ databases">
        <title>Friends and foes A comparative genomics studyof 23 Aspergillus species from section Flavi.</title>
        <authorList>
            <consortium name="DOE Joint Genome Institute"/>
            <person name="Kjaerbolling I."/>
            <person name="Vesth T."/>
            <person name="Frisvad J.C."/>
            <person name="Nybo J.L."/>
            <person name="Theobald S."/>
            <person name="Kildgaard S."/>
            <person name="Isbrandt T."/>
            <person name="Kuo A."/>
            <person name="Sato A."/>
            <person name="Lyhne E.K."/>
            <person name="Kogle M.E."/>
            <person name="Wiebenga A."/>
            <person name="Kun R.S."/>
            <person name="Lubbers R.J."/>
            <person name="Makela M.R."/>
            <person name="Barry K."/>
            <person name="Chovatia M."/>
            <person name="Clum A."/>
            <person name="Daum C."/>
            <person name="Haridas S."/>
            <person name="He G."/>
            <person name="LaButti K."/>
            <person name="Lipzen A."/>
            <person name="Mondo S."/>
            <person name="Riley R."/>
            <person name="Salamov A."/>
            <person name="Simmons B.A."/>
            <person name="Magnuson J.K."/>
            <person name="Henrissat B."/>
            <person name="Mortensen U.H."/>
            <person name="Larsen T.O."/>
            <person name="Devries R.P."/>
            <person name="Grigoriev I.V."/>
            <person name="Machida M."/>
            <person name="Baker S.E."/>
            <person name="Andersen M.R."/>
        </authorList>
    </citation>
    <scope>NUCLEOTIDE SEQUENCE [LARGE SCALE GENOMIC DNA]</scope>
    <source>
        <strain evidence="1">IBT 14317</strain>
    </source>
</reference>
<sequence>MPEGSLQAWLVQNLVKSHPDIVRQVVLGRIAVPTHLQLGGLKHHAQELITSSEPYNAIVHTDLPPDLPPGIVFCLDLLYVTCTCSLLALMIGPARDEYVKKALQLACRKMVLFDHITRVLKYMTQHWLQMMRIIRADTLSPSLSYEVIGCWSIARCGMTGATAESTIQRFTRSDIGSRPCKSNEIDLELLLVDLVRESSGPRLGLDHGLPSIVVKILEQIAPSERLPFIRLFCKYSEAMNVDIDVYPPSERERRLAPIWASKILRVLPDSDAKCLFSRMLTIHGCEEFVPTPKAAKSLDWTKQCLLKIGWEERAVSRHDLPFSRTVIKEMQERARQGRYPEHRLDLAGAALDAGIATSSLDIYASVVHWTRFMRDPLVTPQACSPAWISTHAAGRHPYHSSTTLVQQANKIIENLLELILLAIQEPAGKKDLMGWLFALMSEIIGKRMKGLYQYHPQLGNEMELVNVLLEPLMPIVLDFERVIHSGEPSMIGVSTQKGLLEDLNCPSHPMEAVVAFMDNLAERRNRLWEEIRTNADPAVCHLGKGWPKGLPVQHLLPNARWTCCALEYRNAALFVRNRITQIITTSFHDTLSPKLNVRPSGEWIDSLRYAIEAYIGAHKTQKQQNLISLFHHYNSEIEDYACENRHHPEQVQMFRRWLRDLAVALEAPEAAAVIWPYNASVLNATFLDRDLKSDDVFLWDPRHDVQEEDEEESKQIPVTLLYCRMHGVIPRSKTVSLRRKPIRNPLVIWKLDRERLSKSELSFLETQEAIILSAILFLNSTGPQKRLLARPFPTIASPRYPAISLDDCFVACARENSPHAEYTAKKALEKVIRAVPDRPELAVDIILRVIQHMLDASSWHRQLKLATLGKRLKPDSAKDFIERFATFTMDGLQRNRRQGGQSMPNMAEAAGHPKLFVKTTTVKMLGEVLAVANFLPTTMIMSVLHDLFNASHHVDIRARVISSVLCLFDIAFDTEAIFRACASFAFIVAGPSETEPTTETDWVNAENGGKLPHILLRGDRPALDLFVKTAYYTVHKPHRAGAIPPSSPRLCTILPPLCGPKQAIRSARTTRAWILAEKPGEILERISASLSRFATVSKFTKSFSSEPWNRAIPNGLTTESLAAEYVVRAAIVAKNHIKFDPEEGKFVVSTELLVGALRALRGVSSGYNETDHQKRNQVLFQRALEQIGADIESLRTEIWLNNADRQPVVLPSWLELQATTLPSPKVNPIVEKPDHEFVRRVLVLVKRCADDRILLTEFKWLKQMIKKSPREAEIESCALLLGDGPVDEHITLYGALRIQLAHILVSKINSAELQLNPALKAMLAKWKASPSEYVRNAGWDLDGLYT</sequence>
<proteinExistence type="predicted"/>
<dbReference type="OrthoDB" id="2549237at2759"/>